<feature type="non-terminal residue" evidence="7">
    <location>
        <position position="1"/>
    </location>
</feature>
<dbReference type="CDD" id="cd00761">
    <property type="entry name" value="Glyco_tranf_GTA_type"/>
    <property type="match status" value="1"/>
</dbReference>
<evidence type="ECO:0000256" key="3">
    <source>
        <dbReference type="ARBA" id="ARBA00022676"/>
    </source>
</evidence>
<comment type="caution">
    <text evidence="7">The sequence shown here is derived from an EMBL/GenBank/DDBJ whole genome shotgun (WGS) entry which is preliminary data.</text>
</comment>
<evidence type="ECO:0000256" key="4">
    <source>
        <dbReference type="ARBA" id="ARBA00022679"/>
    </source>
</evidence>
<dbReference type="GO" id="GO:0016757">
    <property type="term" value="F:glycosyltransferase activity"/>
    <property type="evidence" value="ECO:0007669"/>
    <property type="project" value="UniProtKB-KW"/>
</dbReference>
<comment type="subcellular location">
    <subcellularLocation>
        <location evidence="1">Cell membrane</location>
    </subcellularLocation>
</comment>
<keyword evidence="2" id="KW-1003">Cell membrane</keyword>
<dbReference type="Pfam" id="PF00535">
    <property type="entry name" value="Glycos_transf_2"/>
    <property type="match status" value="1"/>
</dbReference>
<sequence length="279" mass="32624">IKEQTYENIEIIVVDNKSEDNTEEIARAYTYEVYDKGPERSAQRNYGMINKSKGEYVMFVDADMIFSPTLIESCVELIEESDYLALHIPEIVLGKKFFSRVRRFERSFYNGTVIDGARFFKKDAFAKVKGFDEAMSGPEDWDIDKKIKQIGKIGIIPNTKISQSRTRRWGLENLIKEKGGDSNISGAVIYHNEAEFDLKKYLDKKGYYAKSFDNYIKKWGQNDPDIKKQLGFYYRFLGVFVENGKWTKLLVHPFLTLGMYYLRFLVGLKFIQRKKTLFL</sequence>
<dbReference type="InterPro" id="IPR001173">
    <property type="entry name" value="Glyco_trans_2-like"/>
</dbReference>
<proteinExistence type="predicted"/>
<keyword evidence="4 7" id="KW-0808">Transferase</keyword>
<dbReference type="PANTHER" id="PTHR43646:SF2">
    <property type="entry name" value="GLYCOSYLTRANSFERASE 2-LIKE DOMAIN-CONTAINING PROTEIN"/>
    <property type="match status" value="1"/>
</dbReference>
<protein>
    <submittedName>
        <fullName evidence="7">Glycosyl transferase</fullName>
    </submittedName>
</protein>
<evidence type="ECO:0000256" key="5">
    <source>
        <dbReference type="ARBA" id="ARBA00023136"/>
    </source>
</evidence>
<dbReference type="PANTHER" id="PTHR43646">
    <property type="entry name" value="GLYCOSYLTRANSFERASE"/>
    <property type="match status" value="1"/>
</dbReference>
<evidence type="ECO:0000313" key="8">
    <source>
        <dbReference type="Proteomes" id="UP000176451"/>
    </source>
</evidence>
<keyword evidence="5" id="KW-0472">Membrane</keyword>
<dbReference type="Gene3D" id="3.90.550.10">
    <property type="entry name" value="Spore Coat Polysaccharide Biosynthesis Protein SpsA, Chain A"/>
    <property type="match status" value="1"/>
</dbReference>
<gene>
    <name evidence="7" type="ORF">A3F08_03005</name>
</gene>
<dbReference type="InterPro" id="IPR029044">
    <property type="entry name" value="Nucleotide-diphossugar_trans"/>
</dbReference>
<dbReference type="STRING" id="1797469.A3F08_03005"/>
<dbReference type="Proteomes" id="UP000176451">
    <property type="component" value="Unassembled WGS sequence"/>
</dbReference>
<organism evidence="7 8">
    <name type="scientific">Candidatus Berkelbacteria bacterium RIFCSPHIGHO2_12_FULL_36_9</name>
    <dbReference type="NCBI Taxonomy" id="1797469"/>
    <lineage>
        <taxon>Bacteria</taxon>
        <taxon>Candidatus Berkelbacteria</taxon>
    </lineage>
</organism>
<name>A0A1F5EGD0_9BACT</name>
<keyword evidence="3" id="KW-0328">Glycosyltransferase</keyword>
<feature type="domain" description="Glycosyltransferase 2-like" evidence="6">
    <location>
        <begin position="1"/>
        <end position="111"/>
    </location>
</feature>
<accession>A0A1F5EGD0</accession>
<dbReference type="GO" id="GO:0005886">
    <property type="term" value="C:plasma membrane"/>
    <property type="evidence" value="ECO:0007669"/>
    <property type="project" value="UniProtKB-SubCell"/>
</dbReference>
<evidence type="ECO:0000313" key="7">
    <source>
        <dbReference type="EMBL" id="OGD66479.1"/>
    </source>
</evidence>
<dbReference type="EMBL" id="MEZV01000037">
    <property type="protein sequence ID" value="OGD66479.1"/>
    <property type="molecule type" value="Genomic_DNA"/>
</dbReference>
<evidence type="ECO:0000256" key="2">
    <source>
        <dbReference type="ARBA" id="ARBA00022475"/>
    </source>
</evidence>
<dbReference type="AlphaFoldDB" id="A0A1F5EGD0"/>
<reference evidence="7 8" key="1">
    <citation type="journal article" date="2016" name="Nat. Commun.">
        <title>Thousands of microbial genomes shed light on interconnected biogeochemical processes in an aquifer system.</title>
        <authorList>
            <person name="Anantharaman K."/>
            <person name="Brown C.T."/>
            <person name="Hug L.A."/>
            <person name="Sharon I."/>
            <person name="Castelle C.J."/>
            <person name="Probst A.J."/>
            <person name="Thomas B.C."/>
            <person name="Singh A."/>
            <person name="Wilkins M.J."/>
            <person name="Karaoz U."/>
            <person name="Brodie E.L."/>
            <person name="Williams K.H."/>
            <person name="Hubbard S.S."/>
            <person name="Banfield J.F."/>
        </authorList>
    </citation>
    <scope>NUCLEOTIDE SEQUENCE [LARGE SCALE GENOMIC DNA]</scope>
</reference>
<dbReference type="SUPFAM" id="SSF53448">
    <property type="entry name" value="Nucleotide-diphospho-sugar transferases"/>
    <property type="match status" value="1"/>
</dbReference>
<evidence type="ECO:0000256" key="1">
    <source>
        <dbReference type="ARBA" id="ARBA00004236"/>
    </source>
</evidence>
<evidence type="ECO:0000259" key="6">
    <source>
        <dbReference type="Pfam" id="PF00535"/>
    </source>
</evidence>